<evidence type="ECO:0000313" key="5">
    <source>
        <dbReference type="EMBL" id="AOX04237.1"/>
    </source>
</evidence>
<reference evidence="6" key="1">
    <citation type="submission" date="2016-10" db="EMBL/GenBank/DDBJ databases">
        <title>Comparative genomics uncovers the prolific and rare metabolic potential of the cyanobacterial genus Moorea.</title>
        <authorList>
            <person name="Leao T."/>
            <person name="Castelao G."/>
            <person name="Korobeynikov A."/>
            <person name="Monroe E.A."/>
            <person name="Podell S."/>
            <person name="Glukhov E."/>
            <person name="Allen E."/>
            <person name="Gerwick W.H."/>
            <person name="Gerwick L."/>
        </authorList>
    </citation>
    <scope>NUCLEOTIDE SEQUENCE [LARGE SCALE GENOMIC DNA]</scope>
    <source>
        <strain evidence="6">PAL-8-15-08-1</strain>
    </source>
</reference>
<dbReference type="Proteomes" id="UP000177870">
    <property type="component" value="Chromosome"/>
</dbReference>
<protein>
    <recommendedName>
        <fullName evidence="7">Glycosyl transferase family 6</fullName>
    </recommendedName>
</protein>
<accession>A0A1D8U2V8</accession>
<dbReference type="AlphaFoldDB" id="A0A1D8U2V8"/>
<evidence type="ECO:0000256" key="3">
    <source>
        <dbReference type="ARBA" id="ARBA00022676"/>
    </source>
</evidence>
<keyword evidence="4" id="KW-0808">Transferase</keyword>
<dbReference type="PANTHER" id="PTHR10462">
    <property type="entry name" value="GLYCOSYLTRANSFERASE-RELATED"/>
    <property type="match status" value="1"/>
</dbReference>
<dbReference type="SUPFAM" id="SSF53448">
    <property type="entry name" value="Nucleotide-diphospho-sugar transferases"/>
    <property type="match status" value="2"/>
</dbReference>
<gene>
    <name evidence="5" type="ORF">BJP34_10365</name>
</gene>
<evidence type="ECO:0000256" key="2">
    <source>
        <dbReference type="ARBA" id="ARBA00010413"/>
    </source>
</evidence>
<evidence type="ECO:0000256" key="4">
    <source>
        <dbReference type="ARBA" id="ARBA00022679"/>
    </source>
</evidence>
<evidence type="ECO:0000313" key="6">
    <source>
        <dbReference type="Proteomes" id="UP000177870"/>
    </source>
</evidence>
<dbReference type="Pfam" id="PF03414">
    <property type="entry name" value="Glyco_transf_6"/>
    <property type="match status" value="2"/>
</dbReference>
<dbReference type="GO" id="GO:0016020">
    <property type="term" value="C:membrane"/>
    <property type="evidence" value="ECO:0007669"/>
    <property type="project" value="InterPro"/>
</dbReference>
<dbReference type="Gene3D" id="3.90.550.10">
    <property type="entry name" value="Spore Coat Polysaccharide Biosynthesis Protein SpsA, Chain A"/>
    <property type="match status" value="1"/>
</dbReference>
<comment type="similarity">
    <text evidence="2">Belongs to the glycosyltransferase 6 family.</text>
</comment>
<dbReference type="PANTHER" id="PTHR10462:SF53">
    <property type="entry name" value="HISTO-BLOOD GROUP ABO SYSTEM TRANSFERASE 1-LIKE"/>
    <property type="match status" value="1"/>
</dbReference>
<dbReference type="EMBL" id="CP017599">
    <property type="protein sequence ID" value="AOX04237.1"/>
    <property type="molecule type" value="Genomic_DNA"/>
</dbReference>
<dbReference type="InterPro" id="IPR005076">
    <property type="entry name" value="Glyco_trans_6"/>
</dbReference>
<dbReference type="GO" id="GO:0005975">
    <property type="term" value="P:carbohydrate metabolic process"/>
    <property type="evidence" value="ECO:0007669"/>
    <property type="project" value="InterPro"/>
</dbReference>
<dbReference type="GO" id="GO:0016758">
    <property type="term" value="F:hexosyltransferase activity"/>
    <property type="evidence" value="ECO:0007669"/>
    <property type="project" value="InterPro"/>
</dbReference>
<proteinExistence type="inferred from homology"/>
<organism evidence="5 6">
    <name type="scientific">Moorena producens PAL-8-15-08-1</name>
    <dbReference type="NCBI Taxonomy" id="1458985"/>
    <lineage>
        <taxon>Bacteria</taxon>
        <taxon>Bacillati</taxon>
        <taxon>Cyanobacteriota</taxon>
        <taxon>Cyanophyceae</taxon>
        <taxon>Coleofasciculales</taxon>
        <taxon>Coleofasciculaceae</taxon>
        <taxon>Moorena</taxon>
    </lineage>
</organism>
<evidence type="ECO:0008006" key="7">
    <source>
        <dbReference type="Google" id="ProtNLM"/>
    </source>
</evidence>
<dbReference type="InterPro" id="IPR029044">
    <property type="entry name" value="Nucleotide-diphossugar_trans"/>
</dbReference>
<dbReference type="STRING" id="1458985.BJP34_10365"/>
<evidence type="ECO:0000256" key="1">
    <source>
        <dbReference type="ARBA" id="ARBA00001936"/>
    </source>
</evidence>
<dbReference type="KEGG" id="mpro:BJP34_10365"/>
<sequence>MENRYKVGLLIICTGKYHRFMEGLYESASKFFMNNHDVTYFFFSDQDDMKQYQNMKIIKIPHLPWPLIALMRYHFFDQYRAVLRDMDFLFCCDVDMRFVSLCGDEILPNTSSGLVGVDHPGYCLMPRLKSKFDRLLENHLLKKIGITPRITNKRLRGTYETNPMSTAYIAPDQGEVYYAGAFNGGRTDAFLTMCHHIKQNVNQDLSKNYIAVWHDESHLNRYFINHPPKTLSPSYCYPESWNLPFQKILLALDKNHHEIRR</sequence>
<name>A0A1D8U2V8_9CYAN</name>
<keyword evidence="3" id="KW-0328">Glycosyltransferase</keyword>
<comment type="cofactor">
    <cofactor evidence="1">
        <name>Mn(2+)</name>
        <dbReference type="ChEBI" id="CHEBI:29035"/>
    </cofactor>
</comment>